<feature type="domain" description="DUF4166" evidence="1">
    <location>
        <begin position="33"/>
        <end position="204"/>
    </location>
</feature>
<keyword evidence="3" id="KW-1185">Reference proteome</keyword>
<reference evidence="2 3" key="1">
    <citation type="submission" date="2020-08" db="EMBL/GenBank/DDBJ databases">
        <title>Sequencing the genomes of 1000 actinobacteria strains.</title>
        <authorList>
            <person name="Klenk H.-P."/>
        </authorList>
    </citation>
    <scope>NUCLEOTIDE SEQUENCE [LARGE SCALE GENOMIC DNA]</scope>
    <source>
        <strain evidence="2 3">DSM 27099</strain>
    </source>
</reference>
<dbReference type="RefSeq" id="WP_165138959.1">
    <property type="nucleotide sequence ID" value="NZ_CP049255.1"/>
</dbReference>
<dbReference type="Proteomes" id="UP000529310">
    <property type="component" value="Unassembled WGS sequence"/>
</dbReference>
<proteinExistence type="predicted"/>
<organism evidence="2 3">
    <name type="scientific">Microbacterium endophyticum</name>
    <dbReference type="NCBI Taxonomy" id="1526412"/>
    <lineage>
        <taxon>Bacteria</taxon>
        <taxon>Bacillati</taxon>
        <taxon>Actinomycetota</taxon>
        <taxon>Actinomycetes</taxon>
        <taxon>Micrococcales</taxon>
        <taxon>Microbacteriaceae</taxon>
        <taxon>Microbacterium</taxon>
    </lineage>
</organism>
<evidence type="ECO:0000259" key="1">
    <source>
        <dbReference type="Pfam" id="PF13761"/>
    </source>
</evidence>
<dbReference type="Pfam" id="PF13761">
    <property type="entry name" value="DUF4166"/>
    <property type="match status" value="1"/>
</dbReference>
<dbReference type="InterPro" id="IPR025311">
    <property type="entry name" value="DUF4166"/>
</dbReference>
<dbReference type="EMBL" id="JACHWQ010000005">
    <property type="protein sequence ID" value="MBB2976240.1"/>
    <property type="molecule type" value="Genomic_DNA"/>
</dbReference>
<protein>
    <recommendedName>
        <fullName evidence="1">DUF4166 domain-containing protein</fullName>
    </recommendedName>
</protein>
<sequence>MTKFVMREGEGTDSASFAPSVYQRALGADFDALAPRLKEYFGTIPSGSVGRGSGTYSVAGSRYRLLRPVLAGMAWRHVLFPELGHDVLFSIVNTPGFDGSLSAVRVFRFGRRTRTMEDTMRVVDGTLHDRLGKRRGLEVALRVAVADGGLRMTSTKLALRLGTLRMPLPRIVTMNLDERTDANDPSRQHVDVRITAPMIGELFH</sequence>
<dbReference type="AlphaFoldDB" id="A0A7W4YM96"/>
<evidence type="ECO:0000313" key="2">
    <source>
        <dbReference type="EMBL" id="MBB2976240.1"/>
    </source>
</evidence>
<comment type="caution">
    <text evidence="2">The sequence shown here is derived from an EMBL/GenBank/DDBJ whole genome shotgun (WGS) entry which is preliminary data.</text>
</comment>
<gene>
    <name evidence="2" type="ORF">FHX49_001814</name>
</gene>
<name>A0A7W4YM96_9MICO</name>
<accession>A0A7W4YM96</accession>
<evidence type="ECO:0000313" key="3">
    <source>
        <dbReference type="Proteomes" id="UP000529310"/>
    </source>
</evidence>